<keyword evidence="3" id="KW-0223">Dioxygenase</keyword>
<dbReference type="AlphaFoldDB" id="A0A0C5VAB8"/>
<protein>
    <submittedName>
        <fullName evidence="3">Protocatechuate 3,4-dioxygenase beta subunit</fullName>
    </submittedName>
</protein>
<evidence type="ECO:0000313" key="3">
    <source>
        <dbReference type="EMBL" id="AJQ96250.1"/>
    </source>
</evidence>
<evidence type="ECO:0000256" key="1">
    <source>
        <dbReference type="SAM" id="MobiDB-lite"/>
    </source>
</evidence>
<dbReference type="PANTHER" id="PTHR34315:SF1">
    <property type="entry name" value="INTRADIOL RING-CLEAVAGE DIOXYGENASES DOMAIN-CONTAINING PROTEIN-RELATED"/>
    <property type="match status" value="1"/>
</dbReference>
<dbReference type="OrthoDB" id="9805815at2"/>
<dbReference type="Proteomes" id="UP000032266">
    <property type="component" value="Chromosome"/>
</dbReference>
<evidence type="ECO:0000313" key="4">
    <source>
        <dbReference type="Proteomes" id="UP000032266"/>
    </source>
</evidence>
<dbReference type="PANTHER" id="PTHR34315">
    <property type="match status" value="1"/>
</dbReference>
<accession>A0A0C5VAB8</accession>
<sequence length="299" mass="32875">MKKLPTVLKRREVLKKTGSVLLATPFVSLVGCDQEDSDTDTTSTSTSDSSSRSSSSSASDTTTIDAELEWASGGTDLITVDYPDDSIFEDSGSCSLTLTERTTEGPCYLGVSESEDISEGQTGLPMMFCMQLVDENCNPLDGYLIEVWHCNTKGIYSGDTSQSDDDSTFAGDFCTDNDAEAEASVWFRGELTTDSSGRVNFKSCFPGWYSGRTIHIHFRVRQEYGGSDYMVSQFCFDDSFTEEICTTHELYKARSIQDTTLASGKDTVFPKSDYQDFLLNIAQNSDGTLLAYKRVMISA</sequence>
<organism evidence="3 4">
    <name type="scientific">Gynuella sunshinyii YC6258</name>
    <dbReference type="NCBI Taxonomy" id="1445510"/>
    <lineage>
        <taxon>Bacteria</taxon>
        <taxon>Pseudomonadati</taxon>
        <taxon>Pseudomonadota</taxon>
        <taxon>Gammaproteobacteria</taxon>
        <taxon>Oceanospirillales</taxon>
        <taxon>Saccharospirillaceae</taxon>
        <taxon>Gynuella</taxon>
    </lineage>
</organism>
<dbReference type="EMBL" id="CP007142">
    <property type="protein sequence ID" value="AJQ96250.1"/>
    <property type="molecule type" value="Genomic_DNA"/>
</dbReference>
<feature type="compositionally biased region" description="Low complexity" evidence="1">
    <location>
        <begin position="40"/>
        <end position="62"/>
    </location>
</feature>
<dbReference type="HOGENOM" id="CLU_027719_2_2_6"/>
<feature type="region of interest" description="Disordered" evidence="1">
    <location>
        <begin position="32"/>
        <end position="62"/>
    </location>
</feature>
<dbReference type="GO" id="GO:0016702">
    <property type="term" value="F:oxidoreductase activity, acting on single donors with incorporation of molecular oxygen, incorporation of two atoms of oxygen"/>
    <property type="evidence" value="ECO:0007669"/>
    <property type="project" value="InterPro"/>
</dbReference>
<feature type="domain" description="Intradiol ring-cleavage dioxygenases" evidence="2">
    <location>
        <begin position="120"/>
        <end position="237"/>
    </location>
</feature>
<dbReference type="RefSeq" id="WP_144407696.1">
    <property type="nucleotide sequence ID" value="NZ_CP007142.1"/>
</dbReference>
<dbReference type="GO" id="GO:0008199">
    <property type="term" value="F:ferric iron binding"/>
    <property type="evidence" value="ECO:0007669"/>
    <property type="project" value="InterPro"/>
</dbReference>
<dbReference type="STRING" id="1445510.YC6258_04216"/>
<gene>
    <name evidence="3" type="ORF">YC6258_04216</name>
</gene>
<reference evidence="3 4" key="1">
    <citation type="submission" date="2014-01" db="EMBL/GenBank/DDBJ databases">
        <title>Full genme sequencing of cellulolytic bacterium Gynuella sunshinyii YC6258T gen. nov., sp. nov.</title>
        <authorList>
            <person name="Khan H."/>
            <person name="Chung E.J."/>
            <person name="Chung Y.R."/>
        </authorList>
    </citation>
    <scope>NUCLEOTIDE SEQUENCE [LARGE SCALE GENOMIC DNA]</scope>
    <source>
        <strain evidence="3 4">YC6258</strain>
    </source>
</reference>
<keyword evidence="3" id="KW-0560">Oxidoreductase</keyword>
<name>A0A0C5VAB8_9GAMM</name>
<dbReference type="SUPFAM" id="SSF49482">
    <property type="entry name" value="Aromatic compound dioxygenase"/>
    <property type="match status" value="1"/>
</dbReference>
<dbReference type="InterPro" id="IPR000627">
    <property type="entry name" value="Intradiol_dOase_C"/>
</dbReference>
<keyword evidence="4" id="KW-1185">Reference proteome</keyword>
<evidence type="ECO:0000259" key="2">
    <source>
        <dbReference type="Pfam" id="PF00775"/>
    </source>
</evidence>
<dbReference type="Pfam" id="PF00775">
    <property type="entry name" value="Dioxygenase_C"/>
    <property type="match status" value="1"/>
</dbReference>
<dbReference type="InterPro" id="IPR015889">
    <property type="entry name" value="Intradiol_dOase_core"/>
</dbReference>
<dbReference type="Gene3D" id="2.60.130.10">
    <property type="entry name" value="Aromatic compound dioxygenase"/>
    <property type="match status" value="1"/>
</dbReference>
<dbReference type="KEGG" id="gsn:YC6258_04216"/>
<dbReference type="PROSITE" id="PS51257">
    <property type="entry name" value="PROKAR_LIPOPROTEIN"/>
    <property type="match status" value="1"/>
</dbReference>
<proteinExistence type="predicted"/>